<dbReference type="PROSITE" id="PS51257">
    <property type="entry name" value="PROKAR_LIPOPROTEIN"/>
    <property type="match status" value="1"/>
</dbReference>
<protein>
    <submittedName>
        <fullName evidence="1">Uncharacterized protein</fullName>
    </submittedName>
</protein>
<dbReference type="EMBL" id="KQ460940">
    <property type="protein sequence ID" value="KPJ10646.1"/>
    <property type="molecule type" value="Genomic_DNA"/>
</dbReference>
<keyword evidence="2" id="KW-1185">Reference proteome</keyword>
<dbReference type="AlphaFoldDB" id="A0A0N1IG17"/>
<evidence type="ECO:0000313" key="1">
    <source>
        <dbReference type="EMBL" id="KPJ10646.1"/>
    </source>
</evidence>
<dbReference type="InParanoid" id="A0A0N1IG17"/>
<sequence length="119" mass="13445">MKEKEIQIRPPARTLIGRDAELLPLIVCLLCSCGLAPDKPLHSYTKISEAIACRYRDVAGRRLYDKLSIEWETGGLGAVRYCSRKLVPADHDGRQRQTVGRHRTLVRGPQHRPLTTDTL</sequence>
<accession>A0A0N1IG17</accession>
<gene>
    <name evidence="1" type="ORF">RR48_04591</name>
</gene>
<evidence type="ECO:0000313" key="2">
    <source>
        <dbReference type="Proteomes" id="UP000053240"/>
    </source>
</evidence>
<proteinExistence type="predicted"/>
<reference evidence="1 2" key="1">
    <citation type="journal article" date="2015" name="Nat. Commun.">
        <title>Outbred genome sequencing and CRISPR/Cas9 gene editing in butterflies.</title>
        <authorList>
            <person name="Li X."/>
            <person name="Fan D."/>
            <person name="Zhang W."/>
            <person name="Liu G."/>
            <person name="Zhang L."/>
            <person name="Zhao L."/>
            <person name="Fang X."/>
            <person name="Chen L."/>
            <person name="Dong Y."/>
            <person name="Chen Y."/>
            <person name="Ding Y."/>
            <person name="Zhao R."/>
            <person name="Feng M."/>
            <person name="Zhu Y."/>
            <person name="Feng Y."/>
            <person name="Jiang X."/>
            <person name="Zhu D."/>
            <person name="Xiang H."/>
            <person name="Feng X."/>
            <person name="Li S."/>
            <person name="Wang J."/>
            <person name="Zhang G."/>
            <person name="Kronforst M.R."/>
            <person name="Wang W."/>
        </authorList>
    </citation>
    <scope>NUCLEOTIDE SEQUENCE [LARGE SCALE GENOMIC DNA]</scope>
    <source>
        <strain evidence="1">Ya'a_city_454_Pm</strain>
        <tissue evidence="1">Whole body</tissue>
    </source>
</reference>
<organism evidence="1 2">
    <name type="scientific">Papilio machaon</name>
    <name type="common">Old World swallowtail butterfly</name>
    <dbReference type="NCBI Taxonomy" id="76193"/>
    <lineage>
        <taxon>Eukaryota</taxon>
        <taxon>Metazoa</taxon>
        <taxon>Ecdysozoa</taxon>
        <taxon>Arthropoda</taxon>
        <taxon>Hexapoda</taxon>
        <taxon>Insecta</taxon>
        <taxon>Pterygota</taxon>
        <taxon>Neoptera</taxon>
        <taxon>Endopterygota</taxon>
        <taxon>Lepidoptera</taxon>
        <taxon>Glossata</taxon>
        <taxon>Ditrysia</taxon>
        <taxon>Papilionoidea</taxon>
        <taxon>Papilionidae</taxon>
        <taxon>Papilioninae</taxon>
        <taxon>Papilio</taxon>
    </lineage>
</organism>
<name>A0A0N1IG17_PAPMA</name>
<dbReference type="Proteomes" id="UP000053240">
    <property type="component" value="Unassembled WGS sequence"/>
</dbReference>